<name>A0A5K3EMX4_MESCO</name>
<organism evidence="1">
    <name type="scientific">Mesocestoides corti</name>
    <name type="common">Flatworm</name>
    <dbReference type="NCBI Taxonomy" id="53468"/>
    <lineage>
        <taxon>Eukaryota</taxon>
        <taxon>Metazoa</taxon>
        <taxon>Spiralia</taxon>
        <taxon>Lophotrochozoa</taxon>
        <taxon>Platyhelminthes</taxon>
        <taxon>Cestoda</taxon>
        <taxon>Eucestoda</taxon>
        <taxon>Cyclophyllidea</taxon>
        <taxon>Mesocestoididae</taxon>
        <taxon>Mesocestoides</taxon>
    </lineage>
</organism>
<accession>A0A5K3EMX4</accession>
<proteinExistence type="predicted"/>
<sequence>SQARTTGQAPSIGVHHAGFANHYIPLLTRICFWFAAYIPRVPLDHRDTQDWLRRALPNMPKFLYFTPIEYPSPSMNKTGTTEQALLTNHKPEPFIRHRLSAAHYIPLLKIVCL</sequence>
<dbReference type="AlphaFoldDB" id="A0A5K3EMX4"/>
<protein>
    <submittedName>
        <fullName evidence="1">Glycosyl transferase</fullName>
    </submittedName>
</protein>
<dbReference type="WBParaSite" id="MCU_001753-RA">
    <property type="protein sequence ID" value="MCU_001753-RA"/>
    <property type="gene ID" value="MCU_001753"/>
</dbReference>
<reference evidence="1" key="1">
    <citation type="submission" date="2019-11" db="UniProtKB">
        <authorList>
            <consortium name="WormBaseParasite"/>
        </authorList>
    </citation>
    <scope>IDENTIFICATION</scope>
</reference>
<evidence type="ECO:0000313" key="1">
    <source>
        <dbReference type="WBParaSite" id="MCU_001753-RA"/>
    </source>
</evidence>